<proteinExistence type="predicted"/>
<dbReference type="RefSeq" id="WP_045780164.1">
    <property type="nucleotide sequence ID" value="NZ_LAJX01000205.1"/>
</dbReference>
<accession>A0A0F3IGC3</accession>
<organism evidence="1 2">
    <name type="scientific">Methylocucumis oryzae</name>
    <dbReference type="NCBI Taxonomy" id="1632867"/>
    <lineage>
        <taxon>Bacteria</taxon>
        <taxon>Pseudomonadati</taxon>
        <taxon>Pseudomonadota</taxon>
        <taxon>Gammaproteobacteria</taxon>
        <taxon>Methylococcales</taxon>
        <taxon>Methylococcaceae</taxon>
        <taxon>Methylocucumis</taxon>
    </lineage>
</organism>
<reference evidence="2" key="1">
    <citation type="submission" date="2015-03" db="EMBL/GenBank/DDBJ databases">
        <title>Draft genome sequence of a novel methanotroph (Sn10-6) isolated from flooded ricefield rhizosphere in India.</title>
        <authorList>
            <person name="Pandit P.S."/>
            <person name="Pore S.D."/>
            <person name="Arora P."/>
            <person name="Kapse N.G."/>
            <person name="Dhakephalkar P.K."/>
            <person name="Rahalkar M.C."/>
        </authorList>
    </citation>
    <scope>NUCLEOTIDE SEQUENCE [LARGE SCALE GENOMIC DNA]</scope>
    <source>
        <strain evidence="2">Sn10-6</strain>
    </source>
</reference>
<dbReference type="AlphaFoldDB" id="A0A0F3IGC3"/>
<dbReference type="EMBL" id="LAJX01000205">
    <property type="protein sequence ID" value="KJV05573.1"/>
    <property type="molecule type" value="Genomic_DNA"/>
</dbReference>
<evidence type="ECO:0000313" key="1">
    <source>
        <dbReference type="EMBL" id="KJV05573.1"/>
    </source>
</evidence>
<sequence length="64" mass="7475">MNTLKPTMDRAEFIELLSAEFTHTKGYGVYAFLSFSEIENAYHHYLNSAERPNVFVRLYVKSLN</sequence>
<evidence type="ECO:0000313" key="2">
    <source>
        <dbReference type="Proteomes" id="UP000033684"/>
    </source>
</evidence>
<dbReference type="Proteomes" id="UP000033684">
    <property type="component" value="Unassembled WGS sequence"/>
</dbReference>
<reference evidence="1 2" key="2">
    <citation type="journal article" date="2016" name="Microb. Ecol.">
        <title>Genome Characteristics of a Novel Type I Methanotroph (Sn10-6) Isolated from a Flooded Indian Rice Field.</title>
        <authorList>
            <person name="Rahalkar M.C."/>
            <person name="Pandit P.S."/>
            <person name="Dhakephalkar P.K."/>
            <person name="Pore S."/>
            <person name="Arora P."/>
            <person name="Kapse N."/>
        </authorList>
    </citation>
    <scope>NUCLEOTIDE SEQUENCE [LARGE SCALE GENOMIC DNA]</scope>
    <source>
        <strain evidence="1 2">Sn10-6</strain>
    </source>
</reference>
<protein>
    <submittedName>
        <fullName evidence="1">Uncharacterized protein</fullName>
    </submittedName>
</protein>
<comment type="caution">
    <text evidence="1">The sequence shown here is derived from an EMBL/GenBank/DDBJ whole genome shotgun (WGS) entry which is preliminary data.</text>
</comment>
<keyword evidence="2" id="KW-1185">Reference proteome</keyword>
<name>A0A0F3IGC3_9GAMM</name>
<gene>
    <name evidence="1" type="ORF">VZ94_17220</name>
</gene>
<dbReference type="OrthoDB" id="5571570at2"/>